<keyword evidence="1" id="KW-0812">Transmembrane</keyword>
<sequence length="201" mass="22461">MKMYLRKAMQNVATYVELALSAFLTIVIVVLIVKLIGESFFHLNGEGPELSYYLESAMTLAIGIEFVKMLCTHTPGTIIEVLLFATSRQMIVEHLNGTETLLGIAAIAGLFAIRKYLFCNFDESDHIICRGSQTVRHANLIAGVKIPEESNCLLRDVVARQLVSKEKSISIGACIYYKDCALRIDNMRDDLITRVEVIKTL</sequence>
<keyword evidence="1" id="KW-1133">Transmembrane helix</keyword>
<keyword evidence="1" id="KW-0472">Membrane</keyword>
<dbReference type="Proteomes" id="UP001198893">
    <property type="component" value="Unassembled WGS sequence"/>
</dbReference>
<feature type="transmembrane region" description="Helical" evidence="1">
    <location>
        <begin position="97"/>
        <end position="117"/>
    </location>
</feature>
<evidence type="ECO:0000313" key="2">
    <source>
        <dbReference type="EMBL" id="MCC2243082.1"/>
    </source>
</evidence>
<dbReference type="AlphaFoldDB" id="A0AAW4WJR2"/>
<evidence type="ECO:0000313" key="3">
    <source>
        <dbReference type="Proteomes" id="UP001198893"/>
    </source>
</evidence>
<organism evidence="2 3">
    <name type="scientific">Roseburia amylophila</name>
    <dbReference type="NCBI Taxonomy" id="2981794"/>
    <lineage>
        <taxon>Bacteria</taxon>
        <taxon>Bacillati</taxon>
        <taxon>Bacillota</taxon>
        <taxon>Clostridia</taxon>
        <taxon>Lachnospirales</taxon>
        <taxon>Lachnospiraceae</taxon>
        <taxon>Roseburia</taxon>
    </lineage>
</organism>
<proteinExistence type="predicted"/>
<evidence type="ECO:0008006" key="4">
    <source>
        <dbReference type="Google" id="ProtNLM"/>
    </source>
</evidence>
<protein>
    <recommendedName>
        <fullName evidence="4">Transporter</fullName>
    </recommendedName>
</protein>
<reference evidence="2" key="1">
    <citation type="submission" date="2021-10" db="EMBL/GenBank/DDBJ databases">
        <title>Anaerobic single-cell dispensing facilitates the cultivation of human gut bacteria.</title>
        <authorList>
            <person name="Afrizal A."/>
        </authorList>
    </citation>
    <scope>NUCLEOTIDE SEQUENCE</scope>
    <source>
        <strain evidence="2">CLA-AA-H204</strain>
    </source>
</reference>
<gene>
    <name evidence="2" type="ORF">LKD47_12400</name>
</gene>
<comment type="caution">
    <text evidence="2">The sequence shown here is derived from an EMBL/GenBank/DDBJ whole genome shotgun (WGS) entry which is preliminary data.</text>
</comment>
<feature type="transmembrane region" description="Helical" evidence="1">
    <location>
        <begin position="12"/>
        <end position="37"/>
    </location>
</feature>
<dbReference type="EMBL" id="JAJEQW010000015">
    <property type="protein sequence ID" value="MCC2243082.1"/>
    <property type="molecule type" value="Genomic_DNA"/>
</dbReference>
<dbReference type="RefSeq" id="WP_022244056.1">
    <property type="nucleotide sequence ID" value="NZ_JAJEQW010000015.1"/>
</dbReference>
<feature type="transmembrane region" description="Helical" evidence="1">
    <location>
        <begin position="57"/>
        <end position="85"/>
    </location>
</feature>
<evidence type="ECO:0000256" key="1">
    <source>
        <dbReference type="SAM" id="Phobius"/>
    </source>
</evidence>
<accession>A0AAW4WJR2</accession>
<name>A0AAW4WJR2_9FIRM</name>